<evidence type="ECO:0000256" key="7">
    <source>
        <dbReference type="ARBA" id="ARBA00023054"/>
    </source>
</evidence>
<dbReference type="AlphaFoldDB" id="A0A8T2H2R8"/>
<evidence type="ECO:0000313" key="12">
    <source>
        <dbReference type="Proteomes" id="UP000694251"/>
    </source>
</evidence>
<dbReference type="FunFam" id="3.80.10.10:FF:000799">
    <property type="entry name" value="Probable disease resistance protein At5g63020"/>
    <property type="match status" value="1"/>
</dbReference>
<keyword evidence="2" id="KW-0433">Leucine-rich repeat</keyword>
<comment type="similarity">
    <text evidence="1">Belongs to the disease resistance NB-LRR family.</text>
</comment>
<dbReference type="GO" id="GO:0043531">
    <property type="term" value="F:ADP binding"/>
    <property type="evidence" value="ECO:0007669"/>
    <property type="project" value="InterPro"/>
</dbReference>
<dbReference type="Pfam" id="PF23598">
    <property type="entry name" value="LRR_14"/>
    <property type="match status" value="1"/>
</dbReference>
<sequence length="891" mass="101675">MGGCFSVSLPCDQVVSQFSKLLCVRGSYIHNLSENLASLEKAMRVLKAQQYDVIRRLEREEFTGRQQRLSQVQVWLTSVLIIQNQFDDLLSSKEVELQRLCLCGFCSKDLKLSYRYGKRVIMMLREVESLRSQGFFDVVAEATPFAEVDEIPFQPTIVGQEIMLEKAWNSLMEDGSGILGLYGMGGVGKTTLLTKINNKFSKIGDRFDVVIWVVVSRSSTVRKIQRDIAEKVGLGGMEWGEKNDNQIAVDIHNVLRRRKFVLLLDDIWEKVNLKAVGVPYPSKDNGCKVAFTTRSRDVCGRMGVDDPMEVSCLQPEESWDLFQMIVGKNTLGSHPDIPGLARKVARKCRGLPLALNVIGEAMACKRTVHEWSHAIDVLTSSATDFSGMEDEILHVLKYSYDNLNGELMKSCFLYCSLFPEDYLIDKEGLVDYWICEGFINEKEGRERTLNQGYEILGTLVRACLLLEEEKNKSNVKMHDVVREMALWISSDLGKQKEKCVVRAGVGLCEVPKVKDWNTVRKLSLMNNEIEEIFDSHECAALTTLFLQKNDMVKISAEFFRCMPHLVVLDLSENQSLNELPEEISQLASLRYFNLSYTCIHQLPVGLWTLKKLIHLNLEHMSRLGSILGISNLWNLRTLGLRDSKLLLDMSLVKELQLLEHLEVVTLDISSSLVAEPLLCSHRLVECIKEVDIKYLKEESVRVLTLPTMGNLRRLGIKMCGMREIKIERTTSSSSRNKTPTTPCFSNLSSFFIAKCHGLKDLTWLLFAPNLTFLEVGFSKEVEDIISAEKAEEHSSAAIVPFRKLETLHLLELRGLKRIYAETLPFPCLKVIHVEKCEKLRKLPLDSESGIAGEELIIYYGERKWIERVEWEDQATQLRFLPSSRWRWRETQ</sequence>
<dbReference type="InterPro" id="IPR050905">
    <property type="entry name" value="Plant_NBS-LRR"/>
</dbReference>
<keyword evidence="12" id="KW-1185">Reference proteome</keyword>
<dbReference type="InterPro" id="IPR002182">
    <property type="entry name" value="NB-ARC"/>
</dbReference>
<evidence type="ECO:0000259" key="9">
    <source>
        <dbReference type="Pfam" id="PF23559"/>
    </source>
</evidence>
<evidence type="ECO:0000256" key="1">
    <source>
        <dbReference type="ARBA" id="ARBA00008894"/>
    </source>
</evidence>
<evidence type="ECO:0000256" key="5">
    <source>
        <dbReference type="ARBA" id="ARBA00022821"/>
    </source>
</evidence>
<keyword evidence="7" id="KW-0175">Coiled coil</keyword>
<evidence type="ECO:0000259" key="10">
    <source>
        <dbReference type="Pfam" id="PF23598"/>
    </source>
</evidence>
<accession>A0A8T2H2R8</accession>
<dbReference type="InterPro" id="IPR058922">
    <property type="entry name" value="WHD_DRP"/>
</dbReference>
<evidence type="ECO:0000259" key="8">
    <source>
        <dbReference type="Pfam" id="PF00931"/>
    </source>
</evidence>
<protein>
    <submittedName>
        <fullName evidence="11">NB-ARC</fullName>
    </submittedName>
</protein>
<dbReference type="PANTHER" id="PTHR33463:SF220">
    <property type="entry name" value="NB-ARC DOMAIN-CONTAINING PROTEIN"/>
    <property type="match status" value="1"/>
</dbReference>
<keyword evidence="5" id="KW-0611">Plant defense</keyword>
<comment type="caution">
    <text evidence="11">The sequence shown here is derived from an EMBL/GenBank/DDBJ whole genome shotgun (WGS) entry which is preliminary data.</text>
</comment>
<dbReference type="Proteomes" id="UP000694251">
    <property type="component" value="Chromosome 1"/>
</dbReference>
<evidence type="ECO:0000256" key="2">
    <source>
        <dbReference type="ARBA" id="ARBA00022614"/>
    </source>
</evidence>
<organism evidence="11 12">
    <name type="scientific">Arabidopsis suecica</name>
    <name type="common">Swedish thale-cress</name>
    <name type="synonym">Cardaminopsis suecica</name>
    <dbReference type="NCBI Taxonomy" id="45249"/>
    <lineage>
        <taxon>Eukaryota</taxon>
        <taxon>Viridiplantae</taxon>
        <taxon>Streptophyta</taxon>
        <taxon>Embryophyta</taxon>
        <taxon>Tracheophyta</taxon>
        <taxon>Spermatophyta</taxon>
        <taxon>Magnoliopsida</taxon>
        <taxon>eudicotyledons</taxon>
        <taxon>Gunneridae</taxon>
        <taxon>Pentapetalae</taxon>
        <taxon>rosids</taxon>
        <taxon>malvids</taxon>
        <taxon>Brassicales</taxon>
        <taxon>Brassicaceae</taxon>
        <taxon>Camelineae</taxon>
        <taxon>Arabidopsis</taxon>
    </lineage>
</organism>
<dbReference type="PANTHER" id="PTHR33463">
    <property type="entry name" value="NB-ARC DOMAIN-CONTAINING PROTEIN-RELATED"/>
    <property type="match status" value="1"/>
</dbReference>
<dbReference type="GO" id="GO:0005524">
    <property type="term" value="F:ATP binding"/>
    <property type="evidence" value="ECO:0007669"/>
    <property type="project" value="UniProtKB-KW"/>
</dbReference>
<dbReference type="GO" id="GO:0006952">
    <property type="term" value="P:defense response"/>
    <property type="evidence" value="ECO:0007669"/>
    <property type="project" value="UniProtKB-KW"/>
</dbReference>
<dbReference type="FunFam" id="3.40.50.300:FF:001091">
    <property type="entry name" value="Probable disease resistance protein At1g61300"/>
    <property type="match status" value="1"/>
</dbReference>
<feature type="domain" description="Disease resistance R13L4/SHOC-2-like LRR" evidence="10">
    <location>
        <begin position="519"/>
        <end position="809"/>
    </location>
</feature>
<evidence type="ECO:0000313" key="11">
    <source>
        <dbReference type="EMBL" id="KAG7654008.1"/>
    </source>
</evidence>
<evidence type="ECO:0000256" key="6">
    <source>
        <dbReference type="ARBA" id="ARBA00022840"/>
    </source>
</evidence>
<evidence type="ECO:0000256" key="3">
    <source>
        <dbReference type="ARBA" id="ARBA00022737"/>
    </source>
</evidence>
<keyword evidence="6" id="KW-0067">ATP-binding</keyword>
<dbReference type="Pfam" id="PF00931">
    <property type="entry name" value="NB-ARC"/>
    <property type="match status" value="1"/>
</dbReference>
<dbReference type="InterPro" id="IPR055414">
    <property type="entry name" value="LRR_R13L4/SHOC2-like"/>
</dbReference>
<dbReference type="Pfam" id="PF23559">
    <property type="entry name" value="WHD_DRP"/>
    <property type="match status" value="1"/>
</dbReference>
<dbReference type="GO" id="GO:0005886">
    <property type="term" value="C:plasma membrane"/>
    <property type="evidence" value="ECO:0007669"/>
    <property type="project" value="UniProtKB-ARBA"/>
</dbReference>
<feature type="domain" description="Disease resistance protein winged helix" evidence="9">
    <location>
        <begin position="417"/>
        <end position="485"/>
    </location>
</feature>
<dbReference type="FunFam" id="1.10.8.430:FF:000003">
    <property type="entry name" value="Probable disease resistance protein At5g66910"/>
    <property type="match status" value="1"/>
</dbReference>
<reference evidence="11 12" key="1">
    <citation type="submission" date="2020-12" db="EMBL/GenBank/DDBJ databases">
        <title>Concerted genomic and epigenomic changes stabilize Arabidopsis allopolyploids.</title>
        <authorList>
            <person name="Chen Z."/>
        </authorList>
    </citation>
    <scope>NUCLEOTIDE SEQUENCE [LARGE SCALE GENOMIC DNA]</scope>
    <source>
        <strain evidence="11">As9502</strain>
        <tissue evidence="11">Leaf</tissue>
    </source>
</reference>
<gene>
    <name evidence="11" type="ORF">ISN44_As01g012260</name>
</gene>
<feature type="domain" description="NB-ARC" evidence="8">
    <location>
        <begin position="161"/>
        <end position="331"/>
    </location>
</feature>
<name>A0A8T2H2R8_ARASU</name>
<dbReference type="OrthoDB" id="664960at2759"/>
<keyword evidence="4" id="KW-0547">Nucleotide-binding</keyword>
<keyword evidence="3" id="KW-0677">Repeat</keyword>
<dbReference type="FunFam" id="1.10.10.10:FF:000322">
    <property type="entry name" value="Probable disease resistance protein At1g63360"/>
    <property type="match status" value="1"/>
</dbReference>
<evidence type="ECO:0000256" key="4">
    <source>
        <dbReference type="ARBA" id="ARBA00022741"/>
    </source>
</evidence>
<proteinExistence type="inferred from homology"/>
<dbReference type="EMBL" id="JAEFBJ010000001">
    <property type="protein sequence ID" value="KAG7654008.1"/>
    <property type="molecule type" value="Genomic_DNA"/>
</dbReference>